<gene>
    <name evidence="1" type="ORF">LMG27198_24400</name>
</gene>
<evidence type="ECO:0000313" key="2">
    <source>
        <dbReference type="Proteomes" id="UP001144323"/>
    </source>
</evidence>
<proteinExistence type="predicted"/>
<dbReference type="EMBL" id="BSEC01000001">
    <property type="protein sequence ID" value="GLI93448.1"/>
    <property type="molecule type" value="Genomic_DNA"/>
</dbReference>
<organism evidence="1 2">
    <name type="scientific">Methylocystis echinoides</name>
    <dbReference type="NCBI Taxonomy" id="29468"/>
    <lineage>
        <taxon>Bacteria</taxon>
        <taxon>Pseudomonadati</taxon>
        <taxon>Pseudomonadota</taxon>
        <taxon>Alphaproteobacteria</taxon>
        <taxon>Hyphomicrobiales</taxon>
        <taxon>Methylocystaceae</taxon>
        <taxon>Methylocystis</taxon>
    </lineage>
</organism>
<dbReference type="AlphaFoldDB" id="A0A9W6GUP8"/>
<accession>A0A9W6GUP8</accession>
<comment type="caution">
    <text evidence="1">The sequence shown here is derived from an EMBL/GenBank/DDBJ whole genome shotgun (WGS) entry which is preliminary data.</text>
</comment>
<name>A0A9W6GUP8_9HYPH</name>
<dbReference type="Proteomes" id="UP001144323">
    <property type="component" value="Unassembled WGS sequence"/>
</dbReference>
<protein>
    <submittedName>
        <fullName evidence="1">Uncharacterized protein</fullName>
    </submittedName>
</protein>
<reference evidence="1" key="1">
    <citation type="journal article" date="2023" name="Int. J. Syst. Evol. Microbiol.">
        <title>Methylocystis iwaonis sp. nov., a type II methane-oxidizing bacterium from surface soil of a rice paddy field in Japan, and emended description of the genus Methylocystis (ex Whittenbury et al. 1970) Bowman et al. 1993.</title>
        <authorList>
            <person name="Kaise H."/>
            <person name="Sawadogo J.B."/>
            <person name="Alam M.S."/>
            <person name="Ueno C."/>
            <person name="Dianou D."/>
            <person name="Shinjo R."/>
            <person name="Asakawa S."/>
        </authorList>
    </citation>
    <scope>NUCLEOTIDE SEQUENCE</scope>
    <source>
        <strain evidence="1">LMG27198</strain>
    </source>
</reference>
<keyword evidence="2" id="KW-1185">Reference proteome</keyword>
<sequence>MTTNNVVSQSTFIPEPTLSYSDWLAPINLSAQPPFNVVFKPGPDETVIQWGVVSRSVVYGANSAVGTFDTVVPPKQPDVAYNQSQLFILSSYTFTFPLGAGTGSGTGYYIYFYVPLFTNFFKYGFVLNQTTAQATSATGVFQGNVGGCSFIITFNK</sequence>
<evidence type="ECO:0000313" key="1">
    <source>
        <dbReference type="EMBL" id="GLI93448.1"/>
    </source>
</evidence>